<evidence type="ECO:0000256" key="5">
    <source>
        <dbReference type="ARBA" id="ARBA00022576"/>
    </source>
</evidence>
<name>A0A6J6UWA9_9ZZZZ</name>
<dbReference type="GO" id="GO:0004399">
    <property type="term" value="F:histidinol dehydrogenase activity"/>
    <property type="evidence" value="ECO:0007669"/>
    <property type="project" value="UniProtKB-EC"/>
</dbReference>
<keyword evidence="8" id="KW-0479">Metal-binding</keyword>
<dbReference type="PRINTS" id="PR00083">
    <property type="entry name" value="HOLDHDRGNASE"/>
</dbReference>
<dbReference type="FunFam" id="1.20.5.1300:FF:000002">
    <property type="entry name" value="Histidinol dehydrogenase, chloroplastic"/>
    <property type="match status" value="1"/>
</dbReference>
<evidence type="ECO:0000313" key="16">
    <source>
        <dbReference type="EMBL" id="CAB4763736.1"/>
    </source>
</evidence>
<dbReference type="GO" id="GO:0005829">
    <property type="term" value="C:cytosol"/>
    <property type="evidence" value="ECO:0007669"/>
    <property type="project" value="TreeGrafter"/>
</dbReference>
<proteinExistence type="inferred from homology"/>
<keyword evidence="9" id="KW-0862">Zinc</keyword>
<dbReference type="InterPro" id="IPR001917">
    <property type="entry name" value="Aminotrans_II_pyridoxalP_BS"/>
</dbReference>
<evidence type="ECO:0000256" key="7">
    <source>
        <dbReference type="ARBA" id="ARBA00022679"/>
    </source>
</evidence>
<dbReference type="PROSITE" id="PS00599">
    <property type="entry name" value="AA_TRANSFER_CLASS_2"/>
    <property type="match status" value="1"/>
</dbReference>
<gene>
    <name evidence="16" type="ORF">UFOPK2855_00834</name>
</gene>
<dbReference type="InterPro" id="IPR016161">
    <property type="entry name" value="Ald_DH/histidinol_DH"/>
</dbReference>
<comment type="pathway">
    <text evidence="3">Amino-acid biosynthesis; L-histidine biosynthesis; L-histidine from 5-phospho-alpha-D-ribose 1-diphosphate: step 9/9.</text>
</comment>
<evidence type="ECO:0000256" key="14">
    <source>
        <dbReference type="ARBA" id="ARBA00049489"/>
    </source>
</evidence>
<dbReference type="InterPro" id="IPR005861">
    <property type="entry name" value="HisP_aminotrans"/>
</dbReference>
<dbReference type="InterPro" id="IPR015424">
    <property type="entry name" value="PyrdxlP-dep_Trfase"/>
</dbReference>
<keyword evidence="10" id="KW-0663">Pyridoxal phosphate</keyword>
<dbReference type="AlphaFoldDB" id="A0A6J6UWA9"/>
<dbReference type="NCBIfam" id="TIGR01141">
    <property type="entry name" value="hisC"/>
    <property type="match status" value="1"/>
</dbReference>
<evidence type="ECO:0000259" key="15">
    <source>
        <dbReference type="Pfam" id="PF00155"/>
    </source>
</evidence>
<dbReference type="GO" id="GO:0000105">
    <property type="term" value="P:L-histidine biosynthetic process"/>
    <property type="evidence" value="ECO:0007669"/>
    <property type="project" value="UniProtKB-KW"/>
</dbReference>
<dbReference type="SUPFAM" id="SSF53720">
    <property type="entry name" value="ALDH-like"/>
    <property type="match status" value="1"/>
</dbReference>
<organism evidence="16">
    <name type="scientific">freshwater metagenome</name>
    <dbReference type="NCBI Taxonomy" id="449393"/>
    <lineage>
        <taxon>unclassified sequences</taxon>
        <taxon>metagenomes</taxon>
        <taxon>ecological metagenomes</taxon>
    </lineage>
</organism>
<dbReference type="EMBL" id="CAEZZK010000158">
    <property type="protein sequence ID" value="CAB4763736.1"/>
    <property type="molecule type" value="Genomic_DNA"/>
</dbReference>
<keyword evidence="11" id="KW-0560">Oxidoreductase</keyword>
<comment type="catalytic activity">
    <reaction evidence="14">
        <text>L-histidinol + 2 NAD(+) + H2O = L-histidine + 2 NADH + 3 H(+)</text>
        <dbReference type="Rhea" id="RHEA:20641"/>
        <dbReference type="ChEBI" id="CHEBI:15377"/>
        <dbReference type="ChEBI" id="CHEBI:15378"/>
        <dbReference type="ChEBI" id="CHEBI:57540"/>
        <dbReference type="ChEBI" id="CHEBI:57595"/>
        <dbReference type="ChEBI" id="CHEBI:57699"/>
        <dbReference type="ChEBI" id="CHEBI:57945"/>
        <dbReference type="EC" id="1.1.1.23"/>
    </reaction>
</comment>
<evidence type="ECO:0000256" key="13">
    <source>
        <dbReference type="ARBA" id="ARBA00023102"/>
    </source>
</evidence>
<feature type="domain" description="Aminotransferase class I/classII large" evidence="15">
    <location>
        <begin position="442"/>
        <end position="763"/>
    </location>
</feature>
<keyword evidence="6" id="KW-0028">Amino-acid biosynthesis</keyword>
<dbReference type="Pfam" id="PF00155">
    <property type="entry name" value="Aminotran_1_2"/>
    <property type="match status" value="1"/>
</dbReference>
<keyword evidence="5" id="KW-0032">Aminotransferase</keyword>
<evidence type="ECO:0000256" key="11">
    <source>
        <dbReference type="ARBA" id="ARBA00023002"/>
    </source>
</evidence>
<evidence type="ECO:0000256" key="6">
    <source>
        <dbReference type="ARBA" id="ARBA00022605"/>
    </source>
</evidence>
<evidence type="ECO:0000256" key="12">
    <source>
        <dbReference type="ARBA" id="ARBA00023027"/>
    </source>
</evidence>
<keyword evidence="12" id="KW-0520">NAD</keyword>
<dbReference type="EC" id="1.1.1.23" evidence="4"/>
<dbReference type="GO" id="GO:0051287">
    <property type="term" value="F:NAD binding"/>
    <property type="evidence" value="ECO:0007669"/>
    <property type="project" value="InterPro"/>
</dbReference>
<keyword evidence="13" id="KW-0368">Histidine biosynthesis</keyword>
<dbReference type="NCBIfam" id="TIGR00069">
    <property type="entry name" value="hisD"/>
    <property type="match status" value="1"/>
</dbReference>
<dbReference type="Gene3D" id="3.40.50.1980">
    <property type="entry name" value="Nitrogenase molybdenum iron protein domain"/>
    <property type="match status" value="2"/>
</dbReference>
<dbReference type="GO" id="GO:0004400">
    <property type="term" value="F:histidinol-phosphate transaminase activity"/>
    <property type="evidence" value="ECO:0007669"/>
    <property type="project" value="InterPro"/>
</dbReference>
<dbReference type="InterPro" id="IPR015422">
    <property type="entry name" value="PyrdxlP-dep_Trfase_small"/>
</dbReference>
<protein>
    <recommendedName>
        <fullName evidence="4">histidinol dehydrogenase</fullName>
        <ecNumber evidence="4">1.1.1.23</ecNumber>
    </recommendedName>
</protein>
<dbReference type="Gene3D" id="3.90.1150.10">
    <property type="entry name" value="Aspartate Aminotransferase, domain 1"/>
    <property type="match status" value="1"/>
</dbReference>
<dbReference type="InterPro" id="IPR012131">
    <property type="entry name" value="Hstdl_DH"/>
</dbReference>
<dbReference type="PANTHER" id="PTHR21256:SF2">
    <property type="entry name" value="HISTIDINE BIOSYNTHESIS TRIFUNCTIONAL PROTEIN"/>
    <property type="match status" value="1"/>
</dbReference>
<dbReference type="HAMAP" id="MF_01023">
    <property type="entry name" value="HisC_aminotrans_2"/>
    <property type="match status" value="1"/>
</dbReference>
<accession>A0A6J6UWA9</accession>
<dbReference type="FunFam" id="3.40.50.1980:FF:000001">
    <property type="entry name" value="Histidinol dehydrogenase"/>
    <property type="match status" value="1"/>
</dbReference>
<evidence type="ECO:0000256" key="9">
    <source>
        <dbReference type="ARBA" id="ARBA00022833"/>
    </source>
</evidence>
<comment type="cofactor">
    <cofactor evidence="1">
        <name>pyridoxal 5'-phosphate</name>
        <dbReference type="ChEBI" id="CHEBI:597326"/>
    </cofactor>
</comment>
<dbReference type="CDD" id="cd06572">
    <property type="entry name" value="Histidinol_dh"/>
    <property type="match status" value="1"/>
</dbReference>
<dbReference type="GO" id="GO:0030170">
    <property type="term" value="F:pyridoxal phosphate binding"/>
    <property type="evidence" value="ECO:0007669"/>
    <property type="project" value="InterPro"/>
</dbReference>
<dbReference type="Gene3D" id="3.40.640.10">
    <property type="entry name" value="Type I PLP-dependent aspartate aminotransferase-like (Major domain)"/>
    <property type="match status" value="1"/>
</dbReference>
<dbReference type="Pfam" id="PF00815">
    <property type="entry name" value="Histidinol_dh"/>
    <property type="match status" value="1"/>
</dbReference>
<evidence type="ECO:0000256" key="3">
    <source>
        <dbReference type="ARBA" id="ARBA00004940"/>
    </source>
</evidence>
<dbReference type="InterPro" id="IPR004839">
    <property type="entry name" value="Aminotransferase_I/II_large"/>
</dbReference>
<dbReference type="InterPro" id="IPR015421">
    <property type="entry name" value="PyrdxlP-dep_Trfase_major"/>
</dbReference>
<keyword evidence="7" id="KW-0808">Transferase</keyword>
<evidence type="ECO:0000256" key="1">
    <source>
        <dbReference type="ARBA" id="ARBA00001933"/>
    </source>
</evidence>
<dbReference type="Gene3D" id="1.20.5.1300">
    <property type="match status" value="1"/>
</dbReference>
<dbReference type="PANTHER" id="PTHR21256">
    <property type="entry name" value="HISTIDINOL DEHYDROGENASE HDH"/>
    <property type="match status" value="1"/>
</dbReference>
<evidence type="ECO:0000256" key="4">
    <source>
        <dbReference type="ARBA" id="ARBA00012965"/>
    </source>
</evidence>
<dbReference type="GO" id="GO:0046872">
    <property type="term" value="F:metal ion binding"/>
    <property type="evidence" value="ECO:0007669"/>
    <property type="project" value="UniProtKB-KW"/>
</dbReference>
<sequence>MLRIIDIDQAGKLLSRNNSRLDSAIETVKPIIDDVRLRGDAALFEYAKKFDDFDGSSFAVKTGGKLSAELLNAVEVAATNIRAFSQSQLPRNNYFTSPDGRSVGQVVRAIDSVGVYVPAGSYPLISTLMMAVIPAQIAGVKSITVVCPKPSSEMLALAAWLGIEYIMQIGGAQAIAALAYGTESISRVTRIVGPGNAFVAAAKKLVSVDTAIDFIAGPSEIVIVADKHNAKWIAADMLAQCEHDVNASAILLTTSKTLAEQVQLEVTEQLKSLSTKQIAEKSISANSAAVICPDIETAFRFVNSLAPEHLSIENASWLDQVQNAGSIFVGSYSTEAAGDYASGPNHILPTSGLASLRGGLSSADFVKVISVQQLSPQALKNLAPSVTTLARAEGLEAHARSIEIRLNTQSGSAVASDSARLQPNLAVKNMRPYSPPSQGRADKMRLDFNENTVGCSPQVIDAIYRLTDSNMISMYPEYSQAQNKIAKHFGVNTEQMVFTNGTDEAISLLVNTFIEPGGELIVMHPSYAMYRFYGELGSAKIVEVDYDVKQRLVFDLEKLLAKINQNTAAIFLANPNNPTGTAISRDEIIKILNAAPHSVVLIDEAYVEFADISVLDLINEYTNLVVSRTFSKAYGMAGIRFGCMFSKSENIAWVRKAQSPYSVNAVAVVAACAAIEDKAYLASYVSEVRECRNFVEAEFDRLGIKYFKSSGNFLLFDVGDRAKEIRDQLALSRVLIRDRSYEISGCLRVTIGTKKQMSVFIQELERVL</sequence>
<evidence type="ECO:0000256" key="8">
    <source>
        <dbReference type="ARBA" id="ARBA00022723"/>
    </source>
</evidence>
<evidence type="ECO:0000256" key="2">
    <source>
        <dbReference type="ARBA" id="ARBA00001947"/>
    </source>
</evidence>
<dbReference type="HAMAP" id="MF_01024">
    <property type="entry name" value="HisD"/>
    <property type="match status" value="1"/>
</dbReference>
<comment type="cofactor">
    <cofactor evidence="2">
        <name>Zn(2+)</name>
        <dbReference type="ChEBI" id="CHEBI:29105"/>
    </cofactor>
</comment>
<dbReference type="CDD" id="cd00609">
    <property type="entry name" value="AAT_like"/>
    <property type="match status" value="1"/>
</dbReference>
<reference evidence="16" key="1">
    <citation type="submission" date="2020-05" db="EMBL/GenBank/DDBJ databases">
        <authorList>
            <person name="Chiriac C."/>
            <person name="Salcher M."/>
            <person name="Ghai R."/>
            <person name="Kavagutti S V."/>
        </authorList>
    </citation>
    <scope>NUCLEOTIDE SEQUENCE</scope>
</reference>
<evidence type="ECO:0000256" key="10">
    <source>
        <dbReference type="ARBA" id="ARBA00022898"/>
    </source>
</evidence>
<dbReference type="SUPFAM" id="SSF53383">
    <property type="entry name" value="PLP-dependent transferases"/>
    <property type="match status" value="1"/>
</dbReference>